<dbReference type="InterPro" id="IPR002625">
    <property type="entry name" value="Smr_dom"/>
</dbReference>
<accession>A0A8H7F7F3</accession>
<organism evidence="3 4">
    <name type="scientific">Agaricus bisporus var. burnettii</name>
    <dbReference type="NCBI Taxonomy" id="192524"/>
    <lineage>
        <taxon>Eukaryota</taxon>
        <taxon>Fungi</taxon>
        <taxon>Dikarya</taxon>
        <taxon>Basidiomycota</taxon>
        <taxon>Agaricomycotina</taxon>
        <taxon>Agaricomycetes</taxon>
        <taxon>Agaricomycetidae</taxon>
        <taxon>Agaricales</taxon>
        <taxon>Agaricineae</taxon>
        <taxon>Agaricaceae</taxon>
        <taxon>Agaricus</taxon>
    </lineage>
</organism>
<gene>
    <name evidence="3" type="ORF">Agabi119p4_1571</name>
</gene>
<dbReference type="SUPFAM" id="SSF160443">
    <property type="entry name" value="SMR domain-like"/>
    <property type="match status" value="1"/>
</dbReference>
<dbReference type="AlphaFoldDB" id="A0A8H7F7F3"/>
<comment type="caution">
    <text evidence="3">The sequence shown here is derived from an EMBL/GenBank/DDBJ whole genome shotgun (WGS) entry which is preliminary data.</text>
</comment>
<dbReference type="PANTHER" id="PTHR47417:SF1">
    <property type="entry name" value="SMR DOMAIN-CONTAINING PROTEIN YPL199C"/>
    <property type="match status" value="1"/>
</dbReference>
<dbReference type="SMART" id="SM00463">
    <property type="entry name" value="SMR"/>
    <property type="match status" value="1"/>
</dbReference>
<dbReference type="Proteomes" id="UP000629468">
    <property type="component" value="Unassembled WGS sequence"/>
</dbReference>
<dbReference type="PROSITE" id="PS50828">
    <property type="entry name" value="SMR"/>
    <property type="match status" value="1"/>
</dbReference>
<name>A0A8H7F7F3_AGABI</name>
<dbReference type="Gene3D" id="3.30.1370.110">
    <property type="match status" value="1"/>
</dbReference>
<dbReference type="EMBL" id="JABXXO010000003">
    <property type="protein sequence ID" value="KAF7782195.1"/>
    <property type="molecule type" value="Genomic_DNA"/>
</dbReference>
<dbReference type="Pfam" id="PF08590">
    <property type="entry name" value="DUF1771"/>
    <property type="match status" value="1"/>
</dbReference>
<feature type="domain" description="Smr" evidence="2">
    <location>
        <begin position="321"/>
        <end position="397"/>
    </location>
</feature>
<proteinExistence type="predicted"/>
<evidence type="ECO:0000256" key="1">
    <source>
        <dbReference type="SAM" id="MobiDB-lite"/>
    </source>
</evidence>
<evidence type="ECO:0000313" key="3">
    <source>
        <dbReference type="EMBL" id="KAF7782195.1"/>
    </source>
</evidence>
<evidence type="ECO:0000313" key="4">
    <source>
        <dbReference type="Proteomes" id="UP000629468"/>
    </source>
</evidence>
<protein>
    <recommendedName>
        <fullName evidence="2">Smr domain-containing protein</fullName>
    </recommendedName>
</protein>
<evidence type="ECO:0000259" key="2">
    <source>
        <dbReference type="PROSITE" id="PS50828"/>
    </source>
</evidence>
<dbReference type="InterPro" id="IPR036063">
    <property type="entry name" value="Smr_dom_sf"/>
</dbReference>
<dbReference type="InterPro" id="IPR053020">
    <property type="entry name" value="Smr_domain_protein"/>
</dbReference>
<dbReference type="PANTHER" id="PTHR47417">
    <property type="entry name" value="SMR DOMAIN-CONTAINING PROTEIN YPL199C"/>
    <property type="match status" value="1"/>
</dbReference>
<dbReference type="Pfam" id="PF01713">
    <property type="entry name" value="Smr"/>
    <property type="match status" value="1"/>
</dbReference>
<feature type="region of interest" description="Disordered" evidence="1">
    <location>
        <begin position="79"/>
        <end position="98"/>
    </location>
</feature>
<sequence>MSFLVFILVVLFLVCLVVLIRRIRRYRSEHPLLPRTNRHLYSGYTEPRQYQRPVETRGIVPRSILSSSTHHEVVGVSKAFTAQPQQSQKPVPPPPLPPRPIYPAVRKIQQNSLSRHELPGALVEQVKQPDIKAPPVQKKIVEPSVKALEPVYQSVPEPPAAARKPQLSFVRNDLPGPSVEQVHRTVIKPPVESCIKPVEPVYQPVPGLVVARPLQFCQPSELLIEAVQQDVDDDDDDYDDDDLEAKDLDHFALRQLANQEYENMKKCRQEERSKRRHHRLKEARNFASKAQQHERHMRILNDRASEVIFAENNKDLTLRKIDLHGLRVKEAIKHTDRALKQARERGNSEMCIIVGKGLHSKDGNPKIKPAIQAFLEKHHFPVEVDPRNIGALNVRLDFAFSS</sequence>
<reference evidence="3 4" key="1">
    <citation type="journal article" name="Sci. Rep.">
        <title>Telomere-to-telomere assembled and centromere annotated genomes of the two main subspecies of the button mushroom Agaricus bisporus reveal especially polymorphic chromosome ends.</title>
        <authorList>
            <person name="Sonnenberg A.S.M."/>
            <person name="Sedaghat-Telgerd N."/>
            <person name="Lavrijssen B."/>
            <person name="Ohm R.A."/>
            <person name="Hendrickx P.M."/>
            <person name="Scholtmeijer K."/>
            <person name="Baars J.J.P."/>
            <person name="van Peer A."/>
        </authorList>
    </citation>
    <scope>NUCLEOTIDE SEQUENCE [LARGE SCALE GENOMIC DNA]</scope>
    <source>
        <strain evidence="3 4">H119_p4</strain>
    </source>
</reference>
<dbReference type="InterPro" id="IPR013899">
    <property type="entry name" value="DUF1771"/>
</dbReference>